<dbReference type="Proteomes" id="UP000298218">
    <property type="component" value="Unassembled WGS sequence"/>
</dbReference>
<dbReference type="Gene3D" id="1.10.260.40">
    <property type="entry name" value="lambda repressor-like DNA-binding domains"/>
    <property type="match status" value="1"/>
</dbReference>
<dbReference type="InterPro" id="IPR001387">
    <property type="entry name" value="Cro/C1-type_HTH"/>
</dbReference>
<evidence type="ECO:0000313" key="2">
    <source>
        <dbReference type="EMBL" id="TFD80532.1"/>
    </source>
</evidence>
<dbReference type="Pfam" id="PF01381">
    <property type="entry name" value="HTH_3"/>
    <property type="match status" value="1"/>
</dbReference>
<gene>
    <name evidence="2" type="ORF">E3T53_05515</name>
</gene>
<dbReference type="RefSeq" id="WP_134574389.1">
    <property type="nucleotide sequence ID" value="NZ_SOHQ01000015.1"/>
</dbReference>
<reference evidence="2 3" key="1">
    <citation type="submission" date="2019-03" db="EMBL/GenBank/DDBJ databases">
        <title>Genomics of glacier-inhabiting Cryobacterium strains.</title>
        <authorList>
            <person name="Liu Q."/>
            <person name="Xin Y.-H."/>
        </authorList>
    </citation>
    <scope>NUCLEOTIDE SEQUENCE [LARGE SCALE GENOMIC DNA]</scope>
    <source>
        <strain evidence="2 3">CGMCC 1.4292</strain>
    </source>
</reference>
<comment type="caution">
    <text evidence="2">The sequence shown here is derived from an EMBL/GenBank/DDBJ whole genome shotgun (WGS) entry which is preliminary data.</text>
</comment>
<sequence length="196" mass="21817">MQFNETPIENRFGETVLEERRIQHISQKVLAGVLSDRGFSLDASAISRIEKGTRAIRLSEAAIIADVLGFSLADVENPRDPKDDFARHRESFDAALTETYDAAMKVASIIWDMDGLLDRHPDLLKPVEPWNEPGPTGITQYVEKIGADWLERRSIIKTIGLDFEEPGLRDAVLSVISNVVSTVVGAEEHVEHKEAP</sequence>
<protein>
    <submittedName>
        <fullName evidence="2">XRE family transcriptional regulator</fullName>
    </submittedName>
</protein>
<dbReference type="CDD" id="cd00093">
    <property type="entry name" value="HTH_XRE"/>
    <property type="match status" value="1"/>
</dbReference>
<name>A0A4Y8KR52_9MICO</name>
<feature type="domain" description="HTH cro/C1-type" evidence="1">
    <location>
        <begin position="41"/>
        <end position="75"/>
    </location>
</feature>
<proteinExistence type="predicted"/>
<evidence type="ECO:0000259" key="1">
    <source>
        <dbReference type="PROSITE" id="PS50943"/>
    </source>
</evidence>
<dbReference type="SUPFAM" id="SSF47413">
    <property type="entry name" value="lambda repressor-like DNA-binding domains"/>
    <property type="match status" value="1"/>
</dbReference>
<organism evidence="2 3">
    <name type="scientific">Cryobacterium psychrophilum</name>
    <dbReference type="NCBI Taxonomy" id="41988"/>
    <lineage>
        <taxon>Bacteria</taxon>
        <taxon>Bacillati</taxon>
        <taxon>Actinomycetota</taxon>
        <taxon>Actinomycetes</taxon>
        <taxon>Micrococcales</taxon>
        <taxon>Microbacteriaceae</taxon>
        <taxon>Cryobacterium</taxon>
    </lineage>
</organism>
<dbReference type="GO" id="GO:0003677">
    <property type="term" value="F:DNA binding"/>
    <property type="evidence" value="ECO:0007669"/>
    <property type="project" value="InterPro"/>
</dbReference>
<accession>A0A4Y8KR52</accession>
<dbReference type="EMBL" id="SOHQ01000015">
    <property type="protein sequence ID" value="TFD80532.1"/>
    <property type="molecule type" value="Genomic_DNA"/>
</dbReference>
<keyword evidence="3" id="KW-1185">Reference proteome</keyword>
<dbReference type="AlphaFoldDB" id="A0A4Y8KR52"/>
<dbReference type="InterPro" id="IPR010982">
    <property type="entry name" value="Lambda_DNA-bd_dom_sf"/>
</dbReference>
<evidence type="ECO:0000313" key="3">
    <source>
        <dbReference type="Proteomes" id="UP000298218"/>
    </source>
</evidence>
<dbReference type="PROSITE" id="PS50943">
    <property type="entry name" value="HTH_CROC1"/>
    <property type="match status" value="1"/>
</dbReference>